<evidence type="ECO:0000313" key="2">
    <source>
        <dbReference type="Proteomes" id="UP000243073"/>
    </source>
</evidence>
<organism evidence="1 2">
    <name type="scientific">Oceanisphaera psychrotolerans</name>
    <dbReference type="NCBI Taxonomy" id="1414654"/>
    <lineage>
        <taxon>Bacteria</taxon>
        <taxon>Pseudomonadati</taxon>
        <taxon>Pseudomonadota</taxon>
        <taxon>Gammaproteobacteria</taxon>
        <taxon>Aeromonadales</taxon>
        <taxon>Aeromonadaceae</taxon>
        <taxon>Oceanisphaera</taxon>
    </lineage>
</organism>
<keyword evidence="2" id="KW-1185">Reference proteome</keyword>
<evidence type="ECO:0008006" key="3">
    <source>
        <dbReference type="Google" id="ProtNLM"/>
    </source>
</evidence>
<protein>
    <recommendedName>
        <fullName evidence="3">PilZ domain-containing protein</fullName>
    </recommendedName>
</protein>
<evidence type="ECO:0000313" key="1">
    <source>
        <dbReference type="EMBL" id="OIN08999.1"/>
    </source>
</evidence>
<name>A0A1J4QER3_9GAMM</name>
<comment type="caution">
    <text evidence="1">The sequence shown here is derived from an EMBL/GenBank/DDBJ whole genome shotgun (WGS) entry which is preliminary data.</text>
</comment>
<dbReference type="Proteomes" id="UP000243073">
    <property type="component" value="Unassembled WGS sequence"/>
</dbReference>
<dbReference type="EMBL" id="MDKE01000023">
    <property type="protein sequence ID" value="OIN08999.1"/>
    <property type="molecule type" value="Genomic_DNA"/>
</dbReference>
<dbReference type="OrthoDB" id="5890620at2"/>
<accession>A0A1J4QER3</accession>
<sequence length="190" mass="21246">MADPYFSIDYQAQVNLIPLTDGETVPDADALEAEIPAPFKLISEVTRIDTNNARLLRNLDEHANELVEIINQQSRKIDLVLSYVLAGQDTPEHRHQTLSLGGGGFTFSSPQPLAEASRMRCKLFLPELSVAVYGYGEIHAGAEPEQYRCDFIALREQDRDALIRASLQLQAKQLKARAERRAQQDDASRP</sequence>
<dbReference type="AlphaFoldDB" id="A0A1J4QER3"/>
<gene>
    <name evidence="1" type="ORF">BFR47_14625</name>
</gene>
<proteinExistence type="predicted"/>
<dbReference type="STRING" id="1414654.BFR47_14625"/>
<reference evidence="1 2" key="1">
    <citation type="submission" date="2016-07" db="EMBL/GenBank/DDBJ databases">
        <title>Draft Genome Sequence of Oceanisphaera psychrotolerans, isolated from coastal sediment samples.</title>
        <authorList>
            <person name="Zhuo S."/>
            <person name="Ruan Z."/>
        </authorList>
    </citation>
    <scope>NUCLEOTIDE SEQUENCE [LARGE SCALE GENOMIC DNA]</scope>
    <source>
        <strain evidence="1 2">LAM-WHM-ZC</strain>
    </source>
</reference>